<dbReference type="Proteomes" id="UP000663836">
    <property type="component" value="Unassembled WGS sequence"/>
</dbReference>
<evidence type="ECO:0000313" key="4">
    <source>
        <dbReference type="Proteomes" id="UP000663836"/>
    </source>
</evidence>
<dbReference type="EMBL" id="CAJNOT010002724">
    <property type="protein sequence ID" value="CAF1339101.1"/>
    <property type="molecule type" value="Genomic_DNA"/>
</dbReference>
<accession>A0A819NFF9</accession>
<evidence type="ECO:0000313" key="2">
    <source>
        <dbReference type="EMBL" id="CAF1339101.1"/>
    </source>
</evidence>
<dbReference type="AlphaFoldDB" id="A0A819NFF9"/>
<proteinExistence type="predicted"/>
<feature type="chain" id="PRO_5035619126" evidence="1">
    <location>
        <begin position="27"/>
        <end position="144"/>
    </location>
</feature>
<reference evidence="3" key="1">
    <citation type="submission" date="2021-02" db="EMBL/GenBank/DDBJ databases">
        <authorList>
            <person name="Nowell W R."/>
        </authorList>
    </citation>
    <scope>NUCLEOTIDE SEQUENCE</scope>
</reference>
<name>A0A819NFF9_9BILA</name>
<feature type="signal peptide" evidence="1">
    <location>
        <begin position="1"/>
        <end position="26"/>
    </location>
</feature>
<dbReference type="EMBL" id="CAJOBD010004493">
    <property type="protein sequence ID" value="CAF3996794.1"/>
    <property type="molecule type" value="Genomic_DNA"/>
</dbReference>
<gene>
    <name evidence="3" type="ORF">JBS370_LOCUS26043</name>
    <name evidence="2" type="ORF">ZHD862_LOCUS29947</name>
</gene>
<sequence length="144" mass="15916">MLRSVHNRITLTFIYIFFVTLPSENSNELISIDARYLTDIPNICGSPIMTLIETPMTTLSAINNSAIHLPTSTAPMLNVSKLAQQYTTALACQILNRTNPTTTLLTTTGTTQSPLSLSILQQPYRQHAQIISPYITSNFSIIIC</sequence>
<organism evidence="3 4">
    <name type="scientific">Rotaria sordida</name>
    <dbReference type="NCBI Taxonomy" id="392033"/>
    <lineage>
        <taxon>Eukaryota</taxon>
        <taxon>Metazoa</taxon>
        <taxon>Spiralia</taxon>
        <taxon>Gnathifera</taxon>
        <taxon>Rotifera</taxon>
        <taxon>Eurotatoria</taxon>
        <taxon>Bdelloidea</taxon>
        <taxon>Philodinida</taxon>
        <taxon>Philodinidae</taxon>
        <taxon>Rotaria</taxon>
    </lineage>
</organism>
<evidence type="ECO:0000313" key="3">
    <source>
        <dbReference type="EMBL" id="CAF3996794.1"/>
    </source>
</evidence>
<keyword evidence="1" id="KW-0732">Signal</keyword>
<evidence type="ECO:0000256" key="1">
    <source>
        <dbReference type="SAM" id="SignalP"/>
    </source>
</evidence>
<dbReference type="Proteomes" id="UP000663864">
    <property type="component" value="Unassembled WGS sequence"/>
</dbReference>
<protein>
    <submittedName>
        <fullName evidence="3">Uncharacterized protein</fullName>
    </submittedName>
</protein>
<comment type="caution">
    <text evidence="3">The sequence shown here is derived from an EMBL/GenBank/DDBJ whole genome shotgun (WGS) entry which is preliminary data.</text>
</comment>